<protein>
    <submittedName>
        <fullName evidence="3">Uncharacterized protein</fullName>
    </submittedName>
</protein>
<comment type="caution">
    <text evidence="3">The sequence shown here is derived from an EMBL/GenBank/DDBJ whole genome shotgun (WGS) entry which is preliminary data.</text>
</comment>
<feature type="region of interest" description="Disordered" evidence="2">
    <location>
        <begin position="19"/>
        <end position="61"/>
    </location>
</feature>
<dbReference type="OrthoDB" id="3359at2157"/>
<organism evidence="3 4">
    <name type="scientific">Candidatus Nitrosarchaeum limnium BG20</name>
    <dbReference type="NCBI Taxonomy" id="859192"/>
    <lineage>
        <taxon>Archaea</taxon>
        <taxon>Nitrososphaerota</taxon>
        <taxon>Nitrososphaeria</taxon>
        <taxon>Nitrosopumilales</taxon>
        <taxon>Nitrosopumilaceae</taxon>
        <taxon>Nitrosarchaeum</taxon>
    </lineage>
</organism>
<dbReference type="AlphaFoldDB" id="S2EU28"/>
<keyword evidence="1" id="KW-0175">Coiled coil</keyword>
<reference evidence="3 4" key="1">
    <citation type="journal article" date="2012" name="J. Bacteriol.">
        <title>Genome Sequence of "Candidatus Nitrosoarchaeum limnia" BG20, a Low-Salinity Ammonia-Oxidizing Archaeon from the San Francisco Bay Estuary.</title>
        <authorList>
            <person name="Mosier A.C."/>
            <person name="Allen E.E."/>
            <person name="Kim M."/>
            <person name="Ferriera S."/>
            <person name="Francis C.A."/>
        </authorList>
    </citation>
    <scope>NUCLEOTIDE SEQUENCE [LARGE SCALE GENOMIC DNA]</scope>
    <source>
        <strain evidence="3 4">BG20</strain>
    </source>
</reference>
<feature type="region of interest" description="Disordered" evidence="2">
    <location>
        <begin position="156"/>
        <end position="178"/>
    </location>
</feature>
<gene>
    <name evidence="3" type="ORF">BG20_I2397</name>
</gene>
<feature type="coiled-coil region" evidence="1">
    <location>
        <begin position="64"/>
        <end position="142"/>
    </location>
</feature>
<dbReference type="RefSeq" id="WP_010191439.1">
    <property type="nucleotide sequence ID" value="NZ_AHJG01000135.1"/>
</dbReference>
<keyword evidence="4" id="KW-1185">Reference proteome</keyword>
<evidence type="ECO:0000313" key="4">
    <source>
        <dbReference type="Proteomes" id="UP000014065"/>
    </source>
</evidence>
<evidence type="ECO:0000256" key="2">
    <source>
        <dbReference type="SAM" id="MobiDB-lite"/>
    </source>
</evidence>
<dbReference type="EMBL" id="AHJG01000135">
    <property type="protein sequence ID" value="EPA05819.1"/>
    <property type="molecule type" value="Genomic_DNA"/>
</dbReference>
<evidence type="ECO:0000313" key="3">
    <source>
        <dbReference type="EMBL" id="EPA05819.1"/>
    </source>
</evidence>
<proteinExistence type="predicted"/>
<feature type="compositionally biased region" description="Basic and acidic residues" evidence="2">
    <location>
        <begin position="166"/>
        <end position="178"/>
    </location>
</feature>
<feature type="compositionally biased region" description="Basic and acidic residues" evidence="2">
    <location>
        <begin position="34"/>
        <end position="57"/>
    </location>
</feature>
<dbReference type="Proteomes" id="UP000014065">
    <property type="component" value="Unassembled WGS sequence"/>
</dbReference>
<name>S2EU28_9ARCH</name>
<sequence>MTSLEKLVIQLRQKKQKAANLRKKAERQLQQVRSLEKRSSSGLHSLDRKIESEKENVTDVSGVLTQKTSQLESIQRLVASANERLIRENQALVDAEQELEFAKNPEEENTAKSKLAIINEKIQELESEIKNREKTAKKITEEVSKISEIKSKINTQIQKQTKSKPTLRETMSESHKAAQKFAKELEQKAKAEESAKKALEKVTLQLQELLAKKRKLQKNVNL</sequence>
<accession>S2EU28</accession>
<evidence type="ECO:0000256" key="1">
    <source>
        <dbReference type="SAM" id="Coils"/>
    </source>
</evidence>